<sequence>MQALLAFVIVESNDGPTNLNIEEMLTSTIASYMMPQVIVMETIPLLVNGKIDRQSLLKSYKNNNGNGSCNHGKAELDYSNIPDKKIEAACTLFETVASVLGSSIRSRISIASNFYELGGNSLNSVYTVTKLQDQGFLIGVSEFISCNTLGDVLNKMRSEYYEEDPILAHGKQQDSKCYEAQMLQDSHRTRVTDMITTSFYQKADLDRWLLPDIRAEDYTELMDCMWEPLLEKNLSFVVQTQRGKTVGVALNFDANDEPPVKINSKLEIVFSFLAHLECPIRENQLPQGKGQVLHGLMMATHSSMSPQQNVEVIHFMEEEVLRIARKGGFTGVFTTNTSRLTQQLSTDIYDYQTLLDYQVNNYIAPDGTRPFSEAPNCQRAICSWLLV</sequence>
<dbReference type="PROSITE" id="PS50075">
    <property type="entry name" value="CARRIER"/>
    <property type="match status" value="1"/>
</dbReference>
<dbReference type="PANTHER" id="PTHR44845:SF6">
    <property type="entry name" value="BETA-ALANINE-ACTIVATING ENZYME"/>
    <property type="match status" value="1"/>
</dbReference>
<dbReference type="SUPFAM" id="SSF47336">
    <property type="entry name" value="ACP-like"/>
    <property type="match status" value="1"/>
</dbReference>
<name>A0A7R9G5D6_TIMSH</name>
<organism evidence="4">
    <name type="scientific">Timema shepardi</name>
    <name type="common">Walking stick</name>
    <dbReference type="NCBI Taxonomy" id="629360"/>
    <lineage>
        <taxon>Eukaryota</taxon>
        <taxon>Metazoa</taxon>
        <taxon>Ecdysozoa</taxon>
        <taxon>Arthropoda</taxon>
        <taxon>Hexapoda</taxon>
        <taxon>Insecta</taxon>
        <taxon>Pterygota</taxon>
        <taxon>Neoptera</taxon>
        <taxon>Polyneoptera</taxon>
        <taxon>Phasmatodea</taxon>
        <taxon>Timematodea</taxon>
        <taxon>Timematoidea</taxon>
        <taxon>Timematidae</taxon>
        <taxon>Timema</taxon>
    </lineage>
</organism>
<reference evidence="4" key="1">
    <citation type="submission" date="2020-11" db="EMBL/GenBank/DDBJ databases">
        <authorList>
            <person name="Tran Van P."/>
        </authorList>
    </citation>
    <scope>NUCLEOTIDE SEQUENCE</scope>
</reference>
<keyword evidence="1" id="KW-0596">Phosphopantetheine</keyword>
<evidence type="ECO:0000256" key="2">
    <source>
        <dbReference type="ARBA" id="ARBA00022553"/>
    </source>
</evidence>
<dbReference type="AlphaFoldDB" id="A0A7R9G5D6"/>
<dbReference type="PANTHER" id="PTHR44845">
    <property type="entry name" value="CARRIER DOMAIN-CONTAINING PROTEIN"/>
    <property type="match status" value="1"/>
</dbReference>
<dbReference type="InterPro" id="IPR045851">
    <property type="entry name" value="AMP-bd_C_sf"/>
</dbReference>
<dbReference type="Gene3D" id="3.40.630.30">
    <property type="match status" value="1"/>
</dbReference>
<dbReference type="Gene3D" id="3.30.300.30">
    <property type="match status" value="1"/>
</dbReference>
<evidence type="ECO:0000259" key="3">
    <source>
        <dbReference type="PROSITE" id="PS50075"/>
    </source>
</evidence>
<dbReference type="InterPro" id="IPR009081">
    <property type="entry name" value="PP-bd_ACP"/>
</dbReference>
<dbReference type="Gene3D" id="1.10.1200.10">
    <property type="entry name" value="ACP-like"/>
    <property type="match status" value="1"/>
</dbReference>
<feature type="domain" description="Carrier" evidence="3">
    <location>
        <begin position="83"/>
        <end position="160"/>
    </location>
</feature>
<evidence type="ECO:0000256" key="1">
    <source>
        <dbReference type="ARBA" id="ARBA00022450"/>
    </source>
</evidence>
<proteinExistence type="predicted"/>
<dbReference type="SUPFAM" id="SSF56801">
    <property type="entry name" value="Acetyl-CoA synthetase-like"/>
    <property type="match status" value="1"/>
</dbReference>
<dbReference type="Pfam" id="PF00550">
    <property type="entry name" value="PP-binding"/>
    <property type="match status" value="1"/>
</dbReference>
<dbReference type="InterPro" id="IPR036736">
    <property type="entry name" value="ACP-like_sf"/>
</dbReference>
<accession>A0A7R9G5D6</accession>
<evidence type="ECO:0000313" key="4">
    <source>
        <dbReference type="EMBL" id="CAD7266369.1"/>
    </source>
</evidence>
<protein>
    <recommendedName>
        <fullName evidence="3">Carrier domain-containing protein</fullName>
    </recommendedName>
</protein>
<gene>
    <name evidence="4" type="ORF">TSIB3V08_LOCUS10388</name>
</gene>
<keyword evidence="2" id="KW-0597">Phosphoprotein</keyword>
<dbReference type="EMBL" id="OC006881">
    <property type="protein sequence ID" value="CAD7266369.1"/>
    <property type="molecule type" value="Genomic_DNA"/>
</dbReference>